<proteinExistence type="predicted"/>
<keyword evidence="1" id="KW-0812">Transmembrane</keyword>
<dbReference type="Proteomes" id="UP000824120">
    <property type="component" value="Chromosome 1"/>
</dbReference>
<feature type="transmembrane region" description="Helical" evidence="1">
    <location>
        <begin position="19"/>
        <end position="35"/>
    </location>
</feature>
<evidence type="ECO:0000256" key="1">
    <source>
        <dbReference type="SAM" id="Phobius"/>
    </source>
</evidence>
<evidence type="ECO:0000313" key="3">
    <source>
        <dbReference type="Proteomes" id="UP000824120"/>
    </source>
</evidence>
<name>A0A9J6B8R7_SOLCO</name>
<evidence type="ECO:0000313" key="2">
    <source>
        <dbReference type="EMBL" id="KAG5632932.1"/>
    </source>
</evidence>
<keyword evidence="3" id="KW-1185">Reference proteome</keyword>
<keyword evidence="1" id="KW-0472">Membrane</keyword>
<organism evidence="2 3">
    <name type="scientific">Solanum commersonii</name>
    <name type="common">Commerson's wild potato</name>
    <name type="synonym">Commerson's nightshade</name>
    <dbReference type="NCBI Taxonomy" id="4109"/>
    <lineage>
        <taxon>Eukaryota</taxon>
        <taxon>Viridiplantae</taxon>
        <taxon>Streptophyta</taxon>
        <taxon>Embryophyta</taxon>
        <taxon>Tracheophyta</taxon>
        <taxon>Spermatophyta</taxon>
        <taxon>Magnoliopsida</taxon>
        <taxon>eudicotyledons</taxon>
        <taxon>Gunneridae</taxon>
        <taxon>Pentapetalae</taxon>
        <taxon>asterids</taxon>
        <taxon>lamiids</taxon>
        <taxon>Solanales</taxon>
        <taxon>Solanaceae</taxon>
        <taxon>Solanoideae</taxon>
        <taxon>Solaneae</taxon>
        <taxon>Solanum</taxon>
    </lineage>
</organism>
<feature type="non-terminal residue" evidence="2">
    <location>
        <position position="158"/>
    </location>
</feature>
<reference evidence="2 3" key="1">
    <citation type="submission" date="2020-09" db="EMBL/GenBank/DDBJ databases">
        <title>De no assembly of potato wild relative species, Solanum commersonii.</title>
        <authorList>
            <person name="Cho K."/>
        </authorList>
    </citation>
    <scope>NUCLEOTIDE SEQUENCE [LARGE SCALE GENOMIC DNA]</scope>
    <source>
        <strain evidence="2">LZ3.2</strain>
        <tissue evidence="2">Leaf</tissue>
    </source>
</reference>
<keyword evidence="1" id="KW-1133">Transmembrane helix</keyword>
<comment type="caution">
    <text evidence="2">The sequence shown here is derived from an EMBL/GenBank/DDBJ whole genome shotgun (WGS) entry which is preliminary data.</text>
</comment>
<protein>
    <submittedName>
        <fullName evidence="2">Uncharacterized protein</fullName>
    </submittedName>
</protein>
<sequence>IKDNDTCCGTWKNLQMNSMFIIFHANFYLILDLSIQRRTIGMVMINKCQTKVVEQSYLQHLQLKSLGLYYTKLYFVLLLTSTYYELFELYMHTLFELTIEASNNMRKLSPFKHLNYGSSSNCNTININFKRSTGEFFFPPILTWSMHKFDLLVVILGQ</sequence>
<dbReference type="AlphaFoldDB" id="A0A9J6B8R7"/>
<gene>
    <name evidence="2" type="ORF">H5410_004649</name>
</gene>
<dbReference type="EMBL" id="JACXVP010000001">
    <property type="protein sequence ID" value="KAG5632932.1"/>
    <property type="molecule type" value="Genomic_DNA"/>
</dbReference>
<accession>A0A9J6B8R7</accession>